<dbReference type="InParanoid" id="B4LCF5"/>
<feature type="chain" id="PRO_5002815771" description="BPTI/Kunitz inhibitor domain-containing protein" evidence="1">
    <location>
        <begin position="20"/>
        <end position="96"/>
    </location>
</feature>
<dbReference type="PROSITE" id="PS50279">
    <property type="entry name" value="BPTI_KUNITZ_2"/>
    <property type="match status" value="1"/>
</dbReference>
<evidence type="ECO:0000256" key="1">
    <source>
        <dbReference type="SAM" id="SignalP"/>
    </source>
</evidence>
<feature type="domain" description="BPTI/Kunitz inhibitor" evidence="2">
    <location>
        <begin position="35"/>
        <end position="92"/>
    </location>
</feature>
<protein>
    <recommendedName>
        <fullName evidence="2">BPTI/Kunitz inhibitor domain-containing protein</fullName>
    </recommendedName>
</protein>
<evidence type="ECO:0000313" key="4">
    <source>
        <dbReference type="Proteomes" id="UP000008792"/>
    </source>
</evidence>
<dbReference type="PhylomeDB" id="B4LCF5"/>
<dbReference type="SUPFAM" id="SSF57362">
    <property type="entry name" value="BPTI-like"/>
    <property type="match status" value="1"/>
</dbReference>
<dbReference type="Gene3D" id="4.10.410.10">
    <property type="entry name" value="Pancreatic trypsin inhibitor Kunitz domain"/>
    <property type="match status" value="1"/>
</dbReference>
<dbReference type="OMA" id="NNNMWYY"/>
<dbReference type="EMBL" id="CH940647">
    <property type="protein sequence ID" value="EDW68800.1"/>
    <property type="molecule type" value="Genomic_DNA"/>
</dbReference>
<organism evidence="3 4">
    <name type="scientific">Drosophila virilis</name>
    <name type="common">Fruit fly</name>
    <dbReference type="NCBI Taxonomy" id="7244"/>
    <lineage>
        <taxon>Eukaryota</taxon>
        <taxon>Metazoa</taxon>
        <taxon>Ecdysozoa</taxon>
        <taxon>Arthropoda</taxon>
        <taxon>Hexapoda</taxon>
        <taxon>Insecta</taxon>
        <taxon>Pterygota</taxon>
        <taxon>Neoptera</taxon>
        <taxon>Endopterygota</taxon>
        <taxon>Diptera</taxon>
        <taxon>Brachycera</taxon>
        <taxon>Muscomorpha</taxon>
        <taxon>Ephydroidea</taxon>
        <taxon>Drosophilidae</taxon>
        <taxon>Drosophila</taxon>
    </lineage>
</organism>
<name>B4LCF5_DROVI</name>
<accession>B4LCF5</accession>
<proteinExistence type="predicted"/>
<dbReference type="InterPro" id="IPR036880">
    <property type="entry name" value="Kunitz_BPTI_sf"/>
</dbReference>
<evidence type="ECO:0000313" key="3">
    <source>
        <dbReference type="EMBL" id="EDW68800.1"/>
    </source>
</evidence>
<dbReference type="InterPro" id="IPR002223">
    <property type="entry name" value="Kunitz_BPTI"/>
</dbReference>
<dbReference type="Pfam" id="PF00014">
    <property type="entry name" value="Kunitz_BPTI"/>
    <property type="match status" value="1"/>
</dbReference>
<dbReference type="GO" id="GO:0004867">
    <property type="term" value="F:serine-type endopeptidase inhibitor activity"/>
    <property type="evidence" value="ECO:0007669"/>
    <property type="project" value="InterPro"/>
</dbReference>
<keyword evidence="4" id="KW-1185">Reference proteome</keyword>
<keyword evidence="1" id="KW-0732">Signal</keyword>
<gene>
    <name evidence="3" type="primary">Dvir\GJ12489</name>
    <name evidence="3" type="ORF">Dvir_GJ12489</name>
</gene>
<dbReference type="HOGENOM" id="CLU_164133_0_1_1"/>
<sequence length="96" mass="11110">MKFVLILACLALFVAHSQAQVDDCPGSVYGPRQSCAGGKNEGNSRTRQCRRYYNNNMWYYDSRSRSCKNMIYRGCAGNDNRYCTRQSCERKCVRRT</sequence>
<evidence type="ECO:0000259" key="2">
    <source>
        <dbReference type="PROSITE" id="PS50279"/>
    </source>
</evidence>
<dbReference type="CDD" id="cd00109">
    <property type="entry name" value="Kunitz-type"/>
    <property type="match status" value="1"/>
</dbReference>
<dbReference type="eggNOG" id="KOG3017">
    <property type="taxonomic scope" value="Eukaryota"/>
</dbReference>
<dbReference type="Proteomes" id="UP000008792">
    <property type="component" value="Unassembled WGS sequence"/>
</dbReference>
<dbReference type="AlphaFoldDB" id="B4LCF5"/>
<dbReference type="SMART" id="SM00131">
    <property type="entry name" value="KU"/>
    <property type="match status" value="1"/>
</dbReference>
<reference evidence="3 4" key="1">
    <citation type="journal article" date="2007" name="Nature">
        <title>Evolution of genes and genomes on the Drosophila phylogeny.</title>
        <authorList>
            <consortium name="Drosophila 12 Genomes Consortium"/>
            <person name="Clark A.G."/>
            <person name="Eisen M.B."/>
            <person name="Smith D.R."/>
            <person name="Bergman C.M."/>
            <person name="Oliver B."/>
            <person name="Markow T.A."/>
            <person name="Kaufman T.C."/>
            <person name="Kellis M."/>
            <person name="Gelbart W."/>
            <person name="Iyer V.N."/>
            <person name="Pollard D.A."/>
            <person name="Sackton T.B."/>
            <person name="Larracuente A.M."/>
            <person name="Singh N.D."/>
            <person name="Abad J.P."/>
            <person name="Abt D.N."/>
            <person name="Adryan B."/>
            <person name="Aguade M."/>
            <person name="Akashi H."/>
            <person name="Anderson W.W."/>
            <person name="Aquadro C.F."/>
            <person name="Ardell D.H."/>
            <person name="Arguello R."/>
            <person name="Artieri C.G."/>
            <person name="Barbash D.A."/>
            <person name="Barker D."/>
            <person name="Barsanti P."/>
            <person name="Batterham P."/>
            <person name="Batzoglou S."/>
            <person name="Begun D."/>
            <person name="Bhutkar A."/>
            <person name="Blanco E."/>
            <person name="Bosak S.A."/>
            <person name="Bradley R.K."/>
            <person name="Brand A.D."/>
            <person name="Brent M.R."/>
            <person name="Brooks A.N."/>
            <person name="Brown R.H."/>
            <person name="Butlin R.K."/>
            <person name="Caggese C."/>
            <person name="Calvi B.R."/>
            <person name="Bernardo de Carvalho A."/>
            <person name="Caspi A."/>
            <person name="Castrezana S."/>
            <person name="Celniker S.E."/>
            <person name="Chang J.L."/>
            <person name="Chapple C."/>
            <person name="Chatterji S."/>
            <person name="Chinwalla A."/>
            <person name="Civetta A."/>
            <person name="Clifton S.W."/>
            <person name="Comeron J.M."/>
            <person name="Costello J.C."/>
            <person name="Coyne J.A."/>
            <person name="Daub J."/>
            <person name="David R.G."/>
            <person name="Delcher A.L."/>
            <person name="Delehaunty K."/>
            <person name="Do C.B."/>
            <person name="Ebling H."/>
            <person name="Edwards K."/>
            <person name="Eickbush T."/>
            <person name="Evans J.D."/>
            <person name="Filipski A."/>
            <person name="Findeiss S."/>
            <person name="Freyhult E."/>
            <person name="Fulton L."/>
            <person name="Fulton R."/>
            <person name="Garcia A.C."/>
            <person name="Gardiner A."/>
            <person name="Garfield D.A."/>
            <person name="Garvin B.E."/>
            <person name="Gibson G."/>
            <person name="Gilbert D."/>
            <person name="Gnerre S."/>
            <person name="Godfrey J."/>
            <person name="Good R."/>
            <person name="Gotea V."/>
            <person name="Gravely B."/>
            <person name="Greenberg A.J."/>
            <person name="Griffiths-Jones S."/>
            <person name="Gross S."/>
            <person name="Guigo R."/>
            <person name="Gustafson E.A."/>
            <person name="Haerty W."/>
            <person name="Hahn M.W."/>
            <person name="Halligan D.L."/>
            <person name="Halpern A.L."/>
            <person name="Halter G.M."/>
            <person name="Han M.V."/>
            <person name="Heger A."/>
            <person name="Hillier L."/>
            <person name="Hinrichs A.S."/>
            <person name="Holmes I."/>
            <person name="Hoskins R.A."/>
            <person name="Hubisz M.J."/>
            <person name="Hultmark D."/>
            <person name="Huntley M.A."/>
            <person name="Jaffe D.B."/>
            <person name="Jagadeeshan S."/>
            <person name="Jeck W.R."/>
            <person name="Johnson J."/>
            <person name="Jones C.D."/>
            <person name="Jordan W.C."/>
            <person name="Karpen G.H."/>
            <person name="Kataoka E."/>
            <person name="Keightley P.D."/>
            <person name="Kheradpour P."/>
            <person name="Kirkness E.F."/>
            <person name="Koerich L.B."/>
            <person name="Kristiansen K."/>
            <person name="Kudrna D."/>
            <person name="Kulathinal R.J."/>
            <person name="Kumar S."/>
            <person name="Kwok R."/>
            <person name="Lander E."/>
            <person name="Langley C.H."/>
            <person name="Lapoint R."/>
            <person name="Lazzaro B.P."/>
            <person name="Lee S.J."/>
            <person name="Levesque L."/>
            <person name="Li R."/>
            <person name="Lin C.F."/>
            <person name="Lin M.F."/>
            <person name="Lindblad-Toh K."/>
            <person name="Llopart A."/>
            <person name="Long M."/>
            <person name="Low L."/>
            <person name="Lozovsky E."/>
            <person name="Lu J."/>
            <person name="Luo M."/>
            <person name="Machado C.A."/>
            <person name="Makalowski W."/>
            <person name="Marzo M."/>
            <person name="Matsuda M."/>
            <person name="Matzkin L."/>
            <person name="McAllister B."/>
            <person name="McBride C.S."/>
            <person name="McKernan B."/>
            <person name="McKernan K."/>
            <person name="Mendez-Lago M."/>
            <person name="Minx P."/>
            <person name="Mollenhauer M.U."/>
            <person name="Montooth K."/>
            <person name="Mount S.M."/>
            <person name="Mu X."/>
            <person name="Myers E."/>
            <person name="Negre B."/>
            <person name="Newfeld S."/>
            <person name="Nielsen R."/>
            <person name="Noor M.A."/>
            <person name="O'Grady P."/>
            <person name="Pachter L."/>
            <person name="Papaceit M."/>
            <person name="Parisi M.J."/>
            <person name="Parisi M."/>
            <person name="Parts L."/>
            <person name="Pedersen J.S."/>
            <person name="Pesole G."/>
            <person name="Phillippy A.M."/>
            <person name="Ponting C.P."/>
            <person name="Pop M."/>
            <person name="Porcelli D."/>
            <person name="Powell J.R."/>
            <person name="Prohaska S."/>
            <person name="Pruitt K."/>
            <person name="Puig M."/>
            <person name="Quesneville H."/>
            <person name="Ram K.R."/>
            <person name="Rand D."/>
            <person name="Rasmussen M.D."/>
            <person name="Reed L.K."/>
            <person name="Reenan R."/>
            <person name="Reily A."/>
            <person name="Remington K.A."/>
            <person name="Rieger T.T."/>
            <person name="Ritchie M.G."/>
            <person name="Robin C."/>
            <person name="Rogers Y.H."/>
            <person name="Rohde C."/>
            <person name="Rozas J."/>
            <person name="Rubenfield M.J."/>
            <person name="Ruiz A."/>
            <person name="Russo S."/>
            <person name="Salzberg S.L."/>
            <person name="Sanchez-Gracia A."/>
            <person name="Saranga D.J."/>
            <person name="Sato H."/>
            <person name="Schaeffer S.W."/>
            <person name="Schatz M.C."/>
            <person name="Schlenke T."/>
            <person name="Schwartz R."/>
            <person name="Segarra C."/>
            <person name="Singh R.S."/>
            <person name="Sirot L."/>
            <person name="Sirota M."/>
            <person name="Sisneros N.B."/>
            <person name="Smith C.D."/>
            <person name="Smith T.F."/>
            <person name="Spieth J."/>
            <person name="Stage D.E."/>
            <person name="Stark A."/>
            <person name="Stephan W."/>
            <person name="Strausberg R.L."/>
            <person name="Strempel S."/>
            <person name="Sturgill D."/>
            <person name="Sutton G."/>
            <person name="Sutton G.G."/>
            <person name="Tao W."/>
            <person name="Teichmann S."/>
            <person name="Tobari Y.N."/>
            <person name="Tomimura Y."/>
            <person name="Tsolas J.M."/>
            <person name="Valente V.L."/>
            <person name="Venter E."/>
            <person name="Venter J.C."/>
            <person name="Vicario S."/>
            <person name="Vieira F.G."/>
            <person name="Vilella A.J."/>
            <person name="Villasante A."/>
            <person name="Walenz B."/>
            <person name="Wang J."/>
            <person name="Wasserman M."/>
            <person name="Watts T."/>
            <person name="Wilson D."/>
            <person name="Wilson R.K."/>
            <person name="Wing R.A."/>
            <person name="Wolfner M.F."/>
            <person name="Wong A."/>
            <person name="Wong G.K."/>
            <person name="Wu C.I."/>
            <person name="Wu G."/>
            <person name="Yamamoto D."/>
            <person name="Yang H.P."/>
            <person name="Yang S.P."/>
            <person name="Yorke J.A."/>
            <person name="Yoshida K."/>
            <person name="Zdobnov E."/>
            <person name="Zhang P."/>
            <person name="Zhang Y."/>
            <person name="Zimin A.V."/>
            <person name="Baldwin J."/>
            <person name="Abdouelleil A."/>
            <person name="Abdulkadir J."/>
            <person name="Abebe A."/>
            <person name="Abera B."/>
            <person name="Abreu J."/>
            <person name="Acer S.C."/>
            <person name="Aftuck L."/>
            <person name="Alexander A."/>
            <person name="An P."/>
            <person name="Anderson E."/>
            <person name="Anderson S."/>
            <person name="Arachi H."/>
            <person name="Azer M."/>
            <person name="Bachantsang P."/>
            <person name="Barry A."/>
            <person name="Bayul T."/>
            <person name="Berlin A."/>
            <person name="Bessette D."/>
            <person name="Bloom T."/>
            <person name="Blye J."/>
            <person name="Boguslavskiy L."/>
            <person name="Bonnet C."/>
            <person name="Boukhgalter B."/>
            <person name="Bourzgui I."/>
            <person name="Brown A."/>
            <person name="Cahill P."/>
            <person name="Channer S."/>
            <person name="Cheshatsang Y."/>
            <person name="Chuda L."/>
            <person name="Citroen M."/>
            <person name="Collymore A."/>
            <person name="Cooke P."/>
            <person name="Costello M."/>
            <person name="D'Aco K."/>
            <person name="Daza R."/>
            <person name="De Haan G."/>
            <person name="DeGray S."/>
            <person name="DeMaso C."/>
            <person name="Dhargay N."/>
            <person name="Dooley K."/>
            <person name="Dooley E."/>
            <person name="Doricent M."/>
            <person name="Dorje P."/>
            <person name="Dorjee K."/>
            <person name="Dupes A."/>
            <person name="Elong R."/>
            <person name="Falk J."/>
            <person name="Farina A."/>
            <person name="Faro S."/>
            <person name="Ferguson D."/>
            <person name="Fisher S."/>
            <person name="Foley C.D."/>
            <person name="Franke A."/>
            <person name="Friedrich D."/>
            <person name="Gadbois L."/>
            <person name="Gearin G."/>
            <person name="Gearin C.R."/>
            <person name="Giannoukos G."/>
            <person name="Goode T."/>
            <person name="Graham J."/>
            <person name="Grandbois E."/>
            <person name="Grewal S."/>
            <person name="Gyaltsen K."/>
            <person name="Hafez N."/>
            <person name="Hagos B."/>
            <person name="Hall J."/>
            <person name="Henson C."/>
            <person name="Hollinger A."/>
            <person name="Honan T."/>
            <person name="Huard M.D."/>
            <person name="Hughes L."/>
            <person name="Hurhula B."/>
            <person name="Husby M.E."/>
            <person name="Kamat A."/>
            <person name="Kanga B."/>
            <person name="Kashin S."/>
            <person name="Khazanovich D."/>
            <person name="Kisner P."/>
            <person name="Lance K."/>
            <person name="Lara M."/>
            <person name="Lee W."/>
            <person name="Lennon N."/>
            <person name="Letendre F."/>
            <person name="LeVine R."/>
            <person name="Lipovsky A."/>
            <person name="Liu X."/>
            <person name="Liu J."/>
            <person name="Liu S."/>
            <person name="Lokyitsang T."/>
            <person name="Lokyitsang Y."/>
            <person name="Lubonja R."/>
            <person name="Lui A."/>
            <person name="MacDonald P."/>
            <person name="Magnisalis V."/>
            <person name="Maru K."/>
            <person name="Matthews C."/>
            <person name="McCusker W."/>
            <person name="McDonough S."/>
            <person name="Mehta T."/>
            <person name="Meldrim J."/>
            <person name="Meneus L."/>
            <person name="Mihai O."/>
            <person name="Mihalev A."/>
            <person name="Mihova T."/>
            <person name="Mittelman R."/>
            <person name="Mlenga V."/>
            <person name="Montmayeur A."/>
            <person name="Mulrain L."/>
            <person name="Navidi A."/>
            <person name="Naylor J."/>
            <person name="Negash T."/>
            <person name="Nguyen T."/>
            <person name="Nguyen N."/>
            <person name="Nicol R."/>
            <person name="Norbu C."/>
            <person name="Norbu N."/>
            <person name="Novod N."/>
            <person name="O'Neill B."/>
            <person name="Osman S."/>
            <person name="Markiewicz E."/>
            <person name="Oyono O.L."/>
            <person name="Patti C."/>
            <person name="Phunkhang P."/>
            <person name="Pierre F."/>
            <person name="Priest M."/>
            <person name="Raghuraman S."/>
            <person name="Rege F."/>
            <person name="Reyes R."/>
            <person name="Rise C."/>
            <person name="Rogov P."/>
            <person name="Ross K."/>
            <person name="Ryan E."/>
            <person name="Settipalli S."/>
            <person name="Shea T."/>
            <person name="Sherpa N."/>
            <person name="Shi L."/>
            <person name="Shih D."/>
            <person name="Sparrow T."/>
            <person name="Spaulding J."/>
            <person name="Stalker J."/>
            <person name="Stange-Thomann N."/>
            <person name="Stavropoulos S."/>
            <person name="Stone C."/>
            <person name="Strader C."/>
            <person name="Tesfaye S."/>
            <person name="Thomson T."/>
            <person name="Thoulutsang Y."/>
            <person name="Thoulutsang D."/>
            <person name="Topham K."/>
            <person name="Topping I."/>
            <person name="Tsamla T."/>
            <person name="Vassiliev H."/>
            <person name="Vo A."/>
            <person name="Wangchuk T."/>
            <person name="Wangdi T."/>
            <person name="Weiand M."/>
            <person name="Wilkinson J."/>
            <person name="Wilson A."/>
            <person name="Yadav S."/>
            <person name="Young G."/>
            <person name="Yu Q."/>
            <person name="Zembek L."/>
            <person name="Zhong D."/>
            <person name="Zimmer A."/>
            <person name="Zwirko Z."/>
            <person name="Jaffe D.B."/>
            <person name="Alvarez P."/>
            <person name="Brockman W."/>
            <person name="Butler J."/>
            <person name="Chin C."/>
            <person name="Gnerre S."/>
            <person name="Grabherr M."/>
            <person name="Kleber M."/>
            <person name="Mauceli E."/>
            <person name="MacCallum I."/>
        </authorList>
    </citation>
    <scope>NUCLEOTIDE SEQUENCE [LARGE SCALE GENOMIC DNA]</scope>
    <source>
        <strain evidence="4">Tucson 15010-1051.87</strain>
    </source>
</reference>
<dbReference type="KEGG" id="dvi:6622683"/>
<feature type="signal peptide" evidence="1">
    <location>
        <begin position="1"/>
        <end position="19"/>
    </location>
</feature>
<dbReference type="OrthoDB" id="4473401at2759"/>